<evidence type="ECO:0000313" key="14">
    <source>
        <dbReference type="EMBL" id="KAG2262009.1"/>
    </source>
</evidence>
<dbReference type="InterPro" id="IPR036318">
    <property type="entry name" value="FAD-bd_PCMH-like_sf"/>
</dbReference>
<evidence type="ECO:0000256" key="11">
    <source>
        <dbReference type="ARBA" id="ARBA00023157"/>
    </source>
</evidence>
<dbReference type="InterPro" id="IPR006094">
    <property type="entry name" value="Oxid_FAD_bind_N"/>
</dbReference>
<keyword evidence="5" id="KW-0964">Secreted</keyword>
<dbReference type="InterPro" id="IPR016166">
    <property type="entry name" value="FAD-bd_PCMH"/>
</dbReference>
<dbReference type="SUPFAM" id="SSF56176">
    <property type="entry name" value="FAD-binding/transporter-associated domain-like"/>
    <property type="match status" value="1"/>
</dbReference>
<dbReference type="FunFam" id="3.30.43.10:FF:000004">
    <property type="entry name" value="Berberine bridge enzyme-like 15"/>
    <property type="match status" value="1"/>
</dbReference>
<dbReference type="OrthoDB" id="407275at2759"/>
<gene>
    <name evidence="14" type="ORF">Bca52824_069088</name>
</gene>
<evidence type="ECO:0000256" key="12">
    <source>
        <dbReference type="ARBA" id="ARBA00023180"/>
    </source>
</evidence>
<comment type="similarity">
    <text evidence="3">Belongs to the oxygen-dependent FAD-linked oxidoreductase family.</text>
</comment>
<dbReference type="Pfam" id="PF01565">
    <property type="entry name" value="FAD_binding_4"/>
    <property type="match status" value="1"/>
</dbReference>
<evidence type="ECO:0000256" key="4">
    <source>
        <dbReference type="ARBA" id="ARBA00022512"/>
    </source>
</evidence>
<evidence type="ECO:0000256" key="5">
    <source>
        <dbReference type="ARBA" id="ARBA00022525"/>
    </source>
</evidence>
<evidence type="ECO:0000259" key="13">
    <source>
        <dbReference type="PROSITE" id="PS51387"/>
    </source>
</evidence>
<dbReference type="InterPro" id="IPR016167">
    <property type="entry name" value="FAD-bd_PCMH_sub1"/>
</dbReference>
<sequence length="193" mass="21848">MVAGMGISKLLSIVSYLSFLALLYSFCTITPTTSVSLQDDFINCLHKNTNIDFPLEQTFFAPAKNVSVFNEVLESTAQNLRFLTKSMPKPGFIFDPIDESHVQASIICSKKLDIHLRVRSGGHDYEGLSYVSEMEKPFILMDLSKLREINVNIKDNSAWVQAGATVGELYYRYVYIGNKEYLNLLLLNLLLYI</sequence>
<evidence type="ECO:0000256" key="1">
    <source>
        <dbReference type="ARBA" id="ARBA00001974"/>
    </source>
</evidence>
<keyword evidence="8" id="KW-0547">Nucleotide-binding</keyword>
<keyword evidence="11" id="KW-1015">Disulfide bond</keyword>
<evidence type="ECO:0000256" key="6">
    <source>
        <dbReference type="ARBA" id="ARBA00022630"/>
    </source>
</evidence>
<comment type="subcellular location">
    <subcellularLocation>
        <location evidence="2">Secreted</location>
        <location evidence="2">Cell wall</location>
    </subcellularLocation>
</comment>
<proteinExistence type="inferred from homology"/>
<evidence type="ECO:0000256" key="3">
    <source>
        <dbReference type="ARBA" id="ARBA00005466"/>
    </source>
</evidence>
<dbReference type="GO" id="GO:0016491">
    <property type="term" value="F:oxidoreductase activity"/>
    <property type="evidence" value="ECO:0007669"/>
    <property type="project" value="UniProtKB-KW"/>
</dbReference>
<dbReference type="EMBL" id="JAAMPC010000014">
    <property type="protein sequence ID" value="KAG2262009.1"/>
    <property type="molecule type" value="Genomic_DNA"/>
</dbReference>
<feature type="domain" description="FAD-binding PCMH-type" evidence="13">
    <location>
        <begin position="86"/>
        <end position="193"/>
    </location>
</feature>
<evidence type="ECO:0000256" key="2">
    <source>
        <dbReference type="ARBA" id="ARBA00004191"/>
    </source>
</evidence>
<keyword evidence="15" id="KW-1185">Reference proteome</keyword>
<evidence type="ECO:0000256" key="10">
    <source>
        <dbReference type="ARBA" id="ARBA00023002"/>
    </source>
</evidence>
<organism evidence="14 15">
    <name type="scientific">Brassica carinata</name>
    <name type="common">Ethiopian mustard</name>
    <name type="synonym">Abyssinian cabbage</name>
    <dbReference type="NCBI Taxonomy" id="52824"/>
    <lineage>
        <taxon>Eukaryota</taxon>
        <taxon>Viridiplantae</taxon>
        <taxon>Streptophyta</taxon>
        <taxon>Embryophyta</taxon>
        <taxon>Tracheophyta</taxon>
        <taxon>Spermatophyta</taxon>
        <taxon>Magnoliopsida</taxon>
        <taxon>eudicotyledons</taxon>
        <taxon>Gunneridae</taxon>
        <taxon>Pentapetalae</taxon>
        <taxon>rosids</taxon>
        <taxon>malvids</taxon>
        <taxon>Brassicales</taxon>
        <taxon>Brassicaceae</taxon>
        <taxon>Brassiceae</taxon>
        <taxon>Brassica</taxon>
    </lineage>
</organism>
<comment type="cofactor">
    <cofactor evidence="1">
        <name>FAD</name>
        <dbReference type="ChEBI" id="CHEBI:57692"/>
    </cofactor>
</comment>
<reference evidence="14 15" key="1">
    <citation type="submission" date="2020-02" db="EMBL/GenBank/DDBJ databases">
        <authorList>
            <person name="Ma Q."/>
            <person name="Huang Y."/>
            <person name="Song X."/>
            <person name="Pei D."/>
        </authorList>
    </citation>
    <scope>NUCLEOTIDE SEQUENCE [LARGE SCALE GENOMIC DNA]</scope>
    <source>
        <strain evidence="14">Sxm20200214</strain>
        <tissue evidence="14">Leaf</tissue>
    </source>
</reference>
<dbReference type="PANTHER" id="PTHR32448">
    <property type="entry name" value="OS08G0158400 PROTEIN"/>
    <property type="match status" value="1"/>
</dbReference>
<keyword evidence="12" id="KW-0325">Glycoprotein</keyword>
<accession>A0A8X7Q1A0</accession>
<keyword evidence="9" id="KW-0274">FAD</keyword>
<name>A0A8X7Q1A0_BRACI</name>
<dbReference type="Gene3D" id="3.30.43.10">
    <property type="entry name" value="Uridine Diphospho-n-acetylenolpyruvylglucosamine Reductase, domain 2"/>
    <property type="match status" value="1"/>
</dbReference>
<dbReference type="PROSITE" id="PS51387">
    <property type="entry name" value="FAD_PCMH"/>
    <property type="match status" value="1"/>
</dbReference>
<dbReference type="GO" id="GO:0071949">
    <property type="term" value="F:FAD binding"/>
    <property type="evidence" value="ECO:0007669"/>
    <property type="project" value="InterPro"/>
</dbReference>
<evidence type="ECO:0000256" key="7">
    <source>
        <dbReference type="ARBA" id="ARBA00022729"/>
    </source>
</evidence>
<dbReference type="AlphaFoldDB" id="A0A8X7Q1A0"/>
<protein>
    <recommendedName>
        <fullName evidence="13">FAD-binding PCMH-type domain-containing protein</fullName>
    </recommendedName>
</protein>
<evidence type="ECO:0000256" key="8">
    <source>
        <dbReference type="ARBA" id="ARBA00022741"/>
    </source>
</evidence>
<keyword evidence="4" id="KW-0134">Cell wall</keyword>
<comment type="caution">
    <text evidence="14">The sequence shown here is derived from an EMBL/GenBank/DDBJ whole genome shotgun (WGS) entry which is preliminary data.</text>
</comment>
<keyword evidence="10" id="KW-0560">Oxidoreductase</keyword>
<dbReference type="Proteomes" id="UP000886595">
    <property type="component" value="Unassembled WGS sequence"/>
</dbReference>
<keyword evidence="6" id="KW-0285">Flavoprotein</keyword>
<keyword evidence="7" id="KW-0732">Signal</keyword>
<evidence type="ECO:0000313" key="15">
    <source>
        <dbReference type="Proteomes" id="UP000886595"/>
    </source>
</evidence>
<evidence type="ECO:0000256" key="9">
    <source>
        <dbReference type="ARBA" id="ARBA00022827"/>
    </source>
</evidence>